<sequence length="179" mass="20282">MLVHLRLDSAAKLTIITSSYLMISSTTQNLCSSFVRLQNTNLMSIRALVTDCIPYSRRRKFRRMYWSRSVMIPMSICRLSSSEEEFEAGCSSEGGQISETGLLIKAQLILRSAASEYYFVDGSYGTKEQDENDEMPTAAVRRRRLCSRLMMMMISLIKMIMAGGALDLDPSFQAWLLES</sequence>
<dbReference type="AlphaFoldDB" id="A0A2I0K1B9"/>
<keyword evidence="3" id="KW-1185">Reference proteome</keyword>
<gene>
    <name evidence="2" type="ORF">CRG98_017157</name>
</gene>
<name>A0A2I0K1B9_PUNGR</name>
<dbReference type="Proteomes" id="UP000233551">
    <property type="component" value="Unassembled WGS sequence"/>
</dbReference>
<protein>
    <submittedName>
        <fullName evidence="2">Uncharacterized protein</fullName>
    </submittedName>
</protein>
<keyword evidence="1" id="KW-1133">Transmembrane helix</keyword>
<organism evidence="2 3">
    <name type="scientific">Punica granatum</name>
    <name type="common">Pomegranate</name>
    <dbReference type="NCBI Taxonomy" id="22663"/>
    <lineage>
        <taxon>Eukaryota</taxon>
        <taxon>Viridiplantae</taxon>
        <taxon>Streptophyta</taxon>
        <taxon>Embryophyta</taxon>
        <taxon>Tracheophyta</taxon>
        <taxon>Spermatophyta</taxon>
        <taxon>Magnoliopsida</taxon>
        <taxon>eudicotyledons</taxon>
        <taxon>Gunneridae</taxon>
        <taxon>Pentapetalae</taxon>
        <taxon>rosids</taxon>
        <taxon>malvids</taxon>
        <taxon>Myrtales</taxon>
        <taxon>Lythraceae</taxon>
        <taxon>Punica</taxon>
    </lineage>
</organism>
<keyword evidence="1" id="KW-0472">Membrane</keyword>
<feature type="transmembrane region" description="Helical" evidence="1">
    <location>
        <begin position="149"/>
        <end position="166"/>
    </location>
</feature>
<accession>A0A2I0K1B9</accession>
<evidence type="ECO:0000313" key="2">
    <source>
        <dbReference type="EMBL" id="PKI62351.1"/>
    </source>
</evidence>
<reference evidence="2 3" key="1">
    <citation type="submission" date="2017-11" db="EMBL/GenBank/DDBJ databases">
        <title>De-novo sequencing of pomegranate (Punica granatum L.) genome.</title>
        <authorList>
            <person name="Akparov Z."/>
            <person name="Amiraslanov A."/>
            <person name="Hajiyeva S."/>
            <person name="Abbasov M."/>
            <person name="Kaur K."/>
            <person name="Hamwieh A."/>
            <person name="Solovyev V."/>
            <person name="Salamov A."/>
            <person name="Braich B."/>
            <person name="Kosarev P."/>
            <person name="Mahmoud A."/>
            <person name="Hajiyev E."/>
            <person name="Babayeva S."/>
            <person name="Izzatullayeva V."/>
            <person name="Mammadov A."/>
            <person name="Mammadov A."/>
            <person name="Sharifova S."/>
            <person name="Ojaghi J."/>
            <person name="Eynullazada K."/>
            <person name="Bayramov B."/>
            <person name="Abdulazimova A."/>
            <person name="Shahmuradov I."/>
        </authorList>
    </citation>
    <scope>NUCLEOTIDE SEQUENCE [LARGE SCALE GENOMIC DNA]</scope>
    <source>
        <strain evidence="3">cv. AG2017</strain>
        <tissue evidence="2">Leaf</tissue>
    </source>
</reference>
<dbReference type="EMBL" id="PGOL01000974">
    <property type="protein sequence ID" value="PKI62351.1"/>
    <property type="molecule type" value="Genomic_DNA"/>
</dbReference>
<proteinExistence type="predicted"/>
<evidence type="ECO:0000313" key="3">
    <source>
        <dbReference type="Proteomes" id="UP000233551"/>
    </source>
</evidence>
<evidence type="ECO:0000256" key="1">
    <source>
        <dbReference type="SAM" id="Phobius"/>
    </source>
</evidence>
<keyword evidence="1" id="KW-0812">Transmembrane</keyword>
<comment type="caution">
    <text evidence="2">The sequence shown here is derived from an EMBL/GenBank/DDBJ whole genome shotgun (WGS) entry which is preliminary data.</text>
</comment>